<name>A0AAE0ZH04_9GAST</name>
<keyword evidence="2" id="KW-1185">Reference proteome</keyword>
<sequence length="190" mass="21118">MAVLIVWVEPQRMGKFQPPHSSSLANRPQRATTRASFAQQQVGSSLTARRPGALTAAEKRGHNSHSGSWRDAALTVLASSVYANISFCACWASAKSSSAWNGENPVGQCLLSLGSTISVDVIWIAVTFIVNLQMEIDEVFVSKSFRSESILVWTSIVLVNRYLNFDTDLLVAECYIFRINIWQRLFISKF</sequence>
<proteinExistence type="predicted"/>
<reference evidence="1" key="1">
    <citation type="journal article" date="2023" name="G3 (Bethesda)">
        <title>A reference genome for the long-term kleptoplast-retaining sea slug Elysia crispata morphotype clarki.</title>
        <authorList>
            <person name="Eastman K.E."/>
            <person name="Pendleton A.L."/>
            <person name="Shaikh M.A."/>
            <person name="Suttiyut T."/>
            <person name="Ogas R."/>
            <person name="Tomko P."/>
            <person name="Gavelis G."/>
            <person name="Widhalm J.R."/>
            <person name="Wisecaver J.H."/>
        </authorList>
    </citation>
    <scope>NUCLEOTIDE SEQUENCE</scope>
    <source>
        <strain evidence="1">ECLA1</strain>
    </source>
</reference>
<accession>A0AAE0ZH04</accession>
<organism evidence="1 2">
    <name type="scientific">Elysia crispata</name>
    <name type="common">lettuce slug</name>
    <dbReference type="NCBI Taxonomy" id="231223"/>
    <lineage>
        <taxon>Eukaryota</taxon>
        <taxon>Metazoa</taxon>
        <taxon>Spiralia</taxon>
        <taxon>Lophotrochozoa</taxon>
        <taxon>Mollusca</taxon>
        <taxon>Gastropoda</taxon>
        <taxon>Heterobranchia</taxon>
        <taxon>Euthyneura</taxon>
        <taxon>Panpulmonata</taxon>
        <taxon>Sacoglossa</taxon>
        <taxon>Placobranchoidea</taxon>
        <taxon>Plakobranchidae</taxon>
        <taxon>Elysia</taxon>
    </lineage>
</organism>
<comment type="caution">
    <text evidence="1">The sequence shown here is derived from an EMBL/GenBank/DDBJ whole genome shotgun (WGS) entry which is preliminary data.</text>
</comment>
<evidence type="ECO:0000313" key="1">
    <source>
        <dbReference type="EMBL" id="KAK3769175.1"/>
    </source>
</evidence>
<dbReference type="Proteomes" id="UP001283361">
    <property type="component" value="Unassembled WGS sequence"/>
</dbReference>
<protein>
    <submittedName>
        <fullName evidence="1">Uncharacterized protein</fullName>
    </submittedName>
</protein>
<dbReference type="EMBL" id="JAWDGP010003959">
    <property type="protein sequence ID" value="KAK3769175.1"/>
    <property type="molecule type" value="Genomic_DNA"/>
</dbReference>
<dbReference type="AlphaFoldDB" id="A0AAE0ZH04"/>
<evidence type="ECO:0000313" key="2">
    <source>
        <dbReference type="Proteomes" id="UP001283361"/>
    </source>
</evidence>
<gene>
    <name evidence="1" type="ORF">RRG08_052514</name>
</gene>